<proteinExistence type="predicted"/>
<organism evidence="1 2">
    <name type="scientific">Abeliophyllum distichum</name>
    <dbReference type="NCBI Taxonomy" id="126358"/>
    <lineage>
        <taxon>Eukaryota</taxon>
        <taxon>Viridiplantae</taxon>
        <taxon>Streptophyta</taxon>
        <taxon>Embryophyta</taxon>
        <taxon>Tracheophyta</taxon>
        <taxon>Spermatophyta</taxon>
        <taxon>Magnoliopsida</taxon>
        <taxon>eudicotyledons</taxon>
        <taxon>Gunneridae</taxon>
        <taxon>Pentapetalae</taxon>
        <taxon>asterids</taxon>
        <taxon>lamiids</taxon>
        <taxon>Lamiales</taxon>
        <taxon>Oleaceae</taxon>
        <taxon>Forsythieae</taxon>
        <taxon>Abeliophyllum</taxon>
    </lineage>
</organism>
<comment type="caution">
    <text evidence="1">The sequence shown here is derived from an EMBL/GenBank/DDBJ whole genome shotgun (WGS) entry which is preliminary data.</text>
</comment>
<evidence type="ECO:0000313" key="2">
    <source>
        <dbReference type="Proteomes" id="UP001604336"/>
    </source>
</evidence>
<evidence type="ECO:0000313" key="1">
    <source>
        <dbReference type="EMBL" id="KAL2497657.1"/>
    </source>
</evidence>
<reference evidence="2" key="1">
    <citation type="submission" date="2024-07" db="EMBL/GenBank/DDBJ databases">
        <title>Two chromosome-level genome assemblies of Korean endemic species Abeliophyllum distichum and Forsythia ovata (Oleaceae).</title>
        <authorList>
            <person name="Jang H."/>
        </authorList>
    </citation>
    <scope>NUCLEOTIDE SEQUENCE [LARGE SCALE GENOMIC DNA]</scope>
</reference>
<dbReference type="EMBL" id="JBFOLK010000007">
    <property type="protein sequence ID" value="KAL2497657.1"/>
    <property type="molecule type" value="Genomic_DNA"/>
</dbReference>
<keyword evidence="2" id="KW-1185">Reference proteome</keyword>
<protein>
    <submittedName>
        <fullName evidence="1">Uncharacterized protein</fullName>
    </submittedName>
</protein>
<sequence>MTIWKAGMQIKDLDELRKLKQQQQKKAEISRLKDSLNVFDKAKRKVEALGASLLSEKNELDEKLENAEAYFAANFYHAKAYTNFYNYFTSIDHQEIFAAFWSEHPDFDIASFEAKFSPVDLGDEDKE</sequence>
<name>A0ABD1SA97_9LAMI</name>
<accession>A0ABD1SA97</accession>
<dbReference type="Proteomes" id="UP001604336">
    <property type="component" value="Unassembled WGS sequence"/>
</dbReference>
<dbReference type="AlphaFoldDB" id="A0ABD1SA97"/>
<gene>
    <name evidence="1" type="ORF">Adt_23207</name>
</gene>